<keyword evidence="4" id="KW-0808">Transferase</keyword>
<protein>
    <recommendedName>
        <fullName evidence="2">carnosine N-methyltransferase</fullName>
        <ecNumber evidence="2">2.1.1.22</ecNumber>
    </recommendedName>
</protein>
<dbReference type="PROSITE" id="PS00061">
    <property type="entry name" value="ADH_SHORT"/>
    <property type="match status" value="1"/>
</dbReference>
<dbReference type="GO" id="GO:0030735">
    <property type="term" value="F:carnosine N-methyltransferase activity"/>
    <property type="evidence" value="ECO:0007669"/>
    <property type="project" value="UniProtKB-EC"/>
</dbReference>
<dbReference type="Proteomes" id="UP000572268">
    <property type="component" value="Unassembled WGS sequence"/>
</dbReference>
<keyword evidence="7" id="KW-0812">Transmembrane</keyword>
<evidence type="ECO:0000313" key="10">
    <source>
        <dbReference type="Proteomes" id="UP000572268"/>
    </source>
</evidence>
<feature type="domain" description="Ketoreductase" evidence="8">
    <location>
        <begin position="823"/>
        <end position="1000"/>
    </location>
</feature>
<accession>A0A7J6M3R6</accession>
<sequence length="1118" mass="122733">MAPTRSKKKAGGHKKAGKGSRAARPKDGCCGGDDHACGDDGELDAEDYAEEKRHFDEVVWSFETYSDDFQVELQTLETSLMSLSPEELQLWGRNPEGYMKEIRERMAVNQRVCHLLSEVSTQMFGVSSPRTAARAIKPPEGRIGILMGHQSQPRNISKVRSTLRQFVREWSVEGEEERRQCFEPVIDALERYVPVGGRVIVPGCGMGRSVLEVCAAGYEALGNEFSYHMLIASNLMLNVGLDKFTMKVYPYLMSLGGRKKKDAHLRGIEVPDVSAYDMACSSESGSMGMSAGEFVETFRGEEHLNAWDAVASIFFIDTAKNVVQYIRVLAHCIKPGGVFINIGPLLWHFAENKNDISIELSWQDVRPLLEVYFDIVEEKRLDANYAANLGSLSESLFHCVFYVARRNNRPVEGHSNSVYVLEEEEEKRRRQQLHNNNVLSFVARDAADGTWHRGSILRRARRVFQDLKALNGGSFVQPEMTPHGYTALSVAMLLGIMPVDFSSKAMLRPYHQFIRLSVCCALLGLVSATDAATAVSYPVQHCIDGDKCVNRGLLKIEDGKVTLQQNSEYSRKYGPLLRDKVLNKENLRDNSLVQLRVLKGDGDYLQSSIPVKVFRDTLTAPTVGGASALAAKSGSLTEHITLHMDDEGNLESVGYRVRKTLGAPLFQATTAALHSMTVTKGPAIPVPKRRVQKTRFEANGSGNGEKKAAAGVSQKAEEQLDEGEYEVEEDPQAEQGFLRKYWWVILILFLLTSAMGQDEDPKQAAAAAGGAAKGGNGGNLSMLYFVICVLGSIALVACGILLLIQALANLMRGVLHLEPGDEVDVVLTGASGGVGQAVLKELLSTQSRVHPRRIHAWDARAHEKKDDSVELMSANTKITYRQVDVTDEAAVKAGVKAVVESGAKRVIVICNAGVLHAGLTEDISHSNFLATLDVNVASHQLLYSLFLHESLSEANSLDLVSFVSISSAMAFSASAFLSAYCASKAALVTLHQCMRLENRQQQKHPVRLSVVCPFLVKDSPMFDGAFAHPTLPEKLVLFLCPPLDCSYVAKAIINEAIINGKEVLCLPRWPLAFALLMSALLPTEVYDWITAISGGQVGMVGVMSKAEVHKGDERKKED</sequence>
<dbReference type="Pfam" id="PF00106">
    <property type="entry name" value="adh_short"/>
    <property type="match status" value="1"/>
</dbReference>
<dbReference type="PANTHER" id="PTHR12303">
    <property type="entry name" value="CARNOSINE N-METHYLTRANSFERASE"/>
    <property type="match status" value="1"/>
</dbReference>
<evidence type="ECO:0000256" key="7">
    <source>
        <dbReference type="SAM" id="Phobius"/>
    </source>
</evidence>
<evidence type="ECO:0000259" key="8">
    <source>
        <dbReference type="SMART" id="SM00822"/>
    </source>
</evidence>
<feature type="region of interest" description="Disordered" evidence="6">
    <location>
        <begin position="695"/>
        <end position="728"/>
    </location>
</feature>
<dbReference type="Gene3D" id="3.40.50.150">
    <property type="entry name" value="Vaccinia Virus protein VP39"/>
    <property type="match status" value="1"/>
</dbReference>
<dbReference type="EC" id="2.1.1.22" evidence="2"/>
<organism evidence="9 10">
    <name type="scientific">Perkinsus olseni</name>
    <name type="common">Perkinsus atlanticus</name>
    <dbReference type="NCBI Taxonomy" id="32597"/>
    <lineage>
        <taxon>Eukaryota</taxon>
        <taxon>Sar</taxon>
        <taxon>Alveolata</taxon>
        <taxon>Perkinsozoa</taxon>
        <taxon>Perkinsea</taxon>
        <taxon>Perkinsida</taxon>
        <taxon>Perkinsidae</taxon>
        <taxon>Perkinsus</taxon>
    </lineage>
</organism>
<comment type="similarity">
    <text evidence="1">Belongs to the carnosine N-methyltransferase family.</text>
</comment>
<feature type="compositionally biased region" description="Basic and acidic residues" evidence="6">
    <location>
        <begin position="24"/>
        <end position="36"/>
    </location>
</feature>
<evidence type="ECO:0000313" key="9">
    <source>
        <dbReference type="EMBL" id="KAF4666203.1"/>
    </source>
</evidence>
<dbReference type="CDD" id="cd22209">
    <property type="entry name" value="EMC10"/>
    <property type="match status" value="1"/>
</dbReference>
<reference evidence="9 10" key="1">
    <citation type="submission" date="2020-04" db="EMBL/GenBank/DDBJ databases">
        <title>Perkinsus olseni comparative genomics.</title>
        <authorList>
            <person name="Bogema D.R."/>
        </authorList>
    </citation>
    <scope>NUCLEOTIDE SEQUENCE [LARGE SCALE GENOMIC DNA]</scope>
    <source>
        <strain evidence="9">ATCC PRA-31</strain>
    </source>
</reference>
<dbReference type="PANTHER" id="PTHR12303:SF6">
    <property type="entry name" value="CARNOSINE N-METHYLTRANSFERASE"/>
    <property type="match status" value="1"/>
</dbReference>
<feature type="region of interest" description="Disordered" evidence="6">
    <location>
        <begin position="1"/>
        <end position="36"/>
    </location>
</feature>
<dbReference type="SUPFAM" id="SSF51735">
    <property type="entry name" value="NAD(P)-binding Rossmann-fold domains"/>
    <property type="match status" value="1"/>
</dbReference>
<name>A0A7J6M3R6_PEROL</name>
<feature type="compositionally biased region" description="Basic residues" evidence="6">
    <location>
        <begin position="1"/>
        <end position="23"/>
    </location>
</feature>
<evidence type="ECO:0000256" key="1">
    <source>
        <dbReference type="ARBA" id="ARBA00010086"/>
    </source>
</evidence>
<keyword evidence="3" id="KW-0489">Methyltransferase</keyword>
<evidence type="ECO:0000256" key="2">
    <source>
        <dbReference type="ARBA" id="ARBA00012003"/>
    </source>
</evidence>
<feature type="transmembrane region" description="Helical" evidence="7">
    <location>
        <begin position="782"/>
        <end position="804"/>
    </location>
</feature>
<dbReference type="AlphaFoldDB" id="A0A7J6M3R6"/>
<dbReference type="PRINTS" id="PR00081">
    <property type="entry name" value="GDHRDH"/>
</dbReference>
<keyword evidence="5" id="KW-0949">S-adenosyl-L-methionine</keyword>
<keyword evidence="7" id="KW-0472">Membrane</keyword>
<feature type="compositionally biased region" description="Acidic residues" evidence="6">
    <location>
        <begin position="719"/>
        <end position="728"/>
    </location>
</feature>
<dbReference type="GO" id="GO:0032259">
    <property type="term" value="P:methylation"/>
    <property type="evidence" value="ECO:0007669"/>
    <property type="project" value="UniProtKB-KW"/>
</dbReference>
<keyword evidence="7" id="KW-1133">Transmembrane helix</keyword>
<dbReference type="SMART" id="SM01296">
    <property type="entry name" value="N2227"/>
    <property type="match status" value="1"/>
</dbReference>
<dbReference type="InterPro" id="IPR012901">
    <property type="entry name" value="CARME"/>
</dbReference>
<evidence type="ECO:0000256" key="3">
    <source>
        <dbReference type="ARBA" id="ARBA00022603"/>
    </source>
</evidence>
<dbReference type="Pfam" id="PF21203">
    <property type="entry name" value="ECM10"/>
    <property type="match status" value="1"/>
</dbReference>
<dbReference type="InterPro" id="IPR029063">
    <property type="entry name" value="SAM-dependent_MTases_sf"/>
</dbReference>
<evidence type="ECO:0000256" key="4">
    <source>
        <dbReference type="ARBA" id="ARBA00022679"/>
    </source>
</evidence>
<dbReference type="InterPro" id="IPR036291">
    <property type="entry name" value="NAD(P)-bd_dom_sf"/>
</dbReference>
<dbReference type="SMART" id="SM00822">
    <property type="entry name" value="PKS_KR"/>
    <property type="match status" value="1"/>
</dbReference>
<gene>
    <name evidence="9" type="ORF">FOL46_003226</name>
</gene>
<comment type="caution">
    <text evidence="9">The sequence shown here is derived from an EMBL/GenBank/DDBJ whole genome shotgun (WGS) entry which is preliminary data.</text>
</comment>
<proteinExistence type="inferred from homology"/>
<dbReference type="InterPro" id="IPR020904">
    <property type="entry name" value="Sc_DH/Rdtase_CS"/>
</dbReference>
<dbReference type="SUPFAM" id="SSF53335">
    <property type="entry name" value="S-adenosyl-L-methionine-dependent methyltransferases"/>
    <property type="match status" value="1"/>
</dbReference>
<dbReference type="InterPro" id="IPR002347">
    <property type="entry name" value="SDR_fam"/>
</dbReference>
<evidence type="ECO:0000256" key="6">
    <source>
        <dbReference type="SAM" id="MobiDB-lite"/>
    </source>
</evidence>
<evidence type="ECO:0000256" key="5">
    <source>
        <dbReference type="ARBA" id="ARBA00022691"/>
    </source>
</evidence>
<dbReference type="EMBL" id="JABANN010000211">
    <property type="protein sequence ID" value="KAF4666203.1"/>
    <property type="molecule type" value="Genomic_DNA"/>
</dbReference>
<dbReference type="Pfam" id="PF07942">
    <property type="entry name" value="CARME"/>
    <property type="match status" value="1"/>
</dbReference>
<dbReference type="InterPro" id="IPR057326">
    <property type="entry name" value="KR_dom"/>
</dbReference>
<dbReference type="Gene3D" id="3.40.50.720">
    <property type="entry name" value="NAD(P)-binding Rossmann-like Domain"/>
    <property type="match status" value="1"/>
</dbReference>